<dbReference type="EMBL" id="JACHJD010000001">
    <property type="protein sequence ID" value="MBB5101554.1"/>
    <property type="molecule type" value="Genomic_DNA"/>
</dbReference>
<organism evidence="1 2">
    <name type="scientific">Streptomyces spectabilis</name>
    <dbReference type="NCBI Taxonomy" id="68270"/>
    <lineage>
        <taxon>Bacteria</taxon>
        <taxon>Bacillati</taxon>
        <taxon>Actinomycetota</taxon>
        <taxon>Actinomycetes</taxon>
        <taxon>Kitasatosporales</taxon>
        <taxon>Streptomycetaceae</taxon>
        <taxon>Streptomyces</taxon>
    </lineage>
</organism>
<evidence type="ECO:0000313" key="1">
    <source>
        <dbReference type="EMBL" id="MBB5101554.1"/>
    </source>
</evidence>
<protein>
    <submittedName>
        <fullName evidence="1">Uncharacterized protein</fullName>
    </submittedName>
</protein>
<evidence type="ECO:0000313" key="2">
    <source>
        <dbReference type="Proteomes" id="UP000549009"/>
    </source>
</evidence>
<reference evidence="1 2" key="1">
    <citation type="submission" date="2020-08" db="EMBL/GenBank/DDBJ databases">
        <title>Genomic Encyclopedia of Type Strains, Phase III (KMG-III): the genomes of soil and plant-associated and newly described type strains.</title>
        <authorList>
            <person name="Whitman W."/>
        </authorList>
    </citation>
    <scope>NUCLEOTIDE SEQUENCE [LARGE SCALE GENOMIC DNA]</scope>
    <source>
        <strain evidence="1 2">CECT 3146</strain>
    </source>
</reference>
<accession>A0A7W8AN86</accession>
<dbReference type="Proteomes" id="UP000549009">
    <property type="component" value="Unassembled WGS sequence"/>
</dbReference>
<gene>
    <name evidence="1" type="ORF">FHS40_000607</name>
</gene>
<comment type="caution">
    <text evidence="1">The sequence shown here is derived from an EMBL/GenBank/DDBJ whole genome shotgun (WGS) entry which is preliminary data.</text>
</comment>
<name>A0A7W8AN86_STRST</name>
<sequence length="132" mass="13629">MDVREVAAGERTVAVDTAIDHGSVEGRRDLDLAGPALGHDLGAQQGEVGLGHVHGTELSHGEAVAALVLVARGALQRAGAQVEVLTVAMELVGVGGESDSGVRPYAQRRPVGDVDHALVIHLACGHVEVRRL</sequence>
<dbReference type="AlphaFoldDB" id="A0A7W8AN86"/>
<proteinExistence type="predicted"/>
<keyword evidence="2" id="KW-1185">Reference proteome</keyword>